<evidence type="ECO:0000313" key="3">
    <source>
        <dbReference type="Proteomes" id="UP001454036"/>
    </source>
</evidence>
<dbReference type="Proteomes" id="UP001454036">
    <property type="component" value="Unassembled WGS sequence"/>
</dbReference>
<evidence type="ECO:0000313" key="2">
    <source>
        <dbReference type="EMBL" id="GAA0145361.1"/>
    </source>
</evidence>
<evidence type="ECO:0000256" key="1">
    <source>
        <dbReference type="SAM" id="MobiDB-lite"/>
    </source>
</evidence>
<reference evidence="2 3" key="1">
    <citation type="submission" date="2024-01" db="EMBL/GenBank/DDBJ databases">
        <title>The complete chloroplast genome sequence of Lithospermum erythrorhizon: insights into the phylogenetic relationship among Boraginaceae species and the maternal lineages of purple gromwells.</title>
        <authorList>
            <person name="Okada T."/>
            <person name="Watanabe K."/>
        </authorList>
    </citation>
    <scope>NUCLEOTIDE SEQUENCE [LARGE SCALE GENOMIC DNA]</scope>
</reference>
<feature type="compositionally biased region" description="Basic and acidic residues" evidence="1">
    <location>
        <begin position="95"/>
        <end position="113"/>
    </location>
</feature>
<protein>
    <recommendedName>
        <fullName evidence="4">F-box protein</fullName>
    </recommendedName>
</protein>
<sequence>MGSVDIWVMKKYGEVESWFRVISLGATDIGVDVLGVVIPLIYSECRKKVLIERDHTTLLWYDLEKKSAESVELGGCEVSQWFNSIVVLESPAKPCHPDKKDAKRGAGKNDEKSNKRHSHRDAFLSTGFKLKL</sequence>
<organism evidence="2 3">
    <name type="scientific">Lithospermum erythrorhizon</name>
    <name type="common">Purple gromwell</name>
    <name type="synonym">Lithospermum officinale var. erythrorhizon</name>
    <dbReference type="NCBI Taxonomy" id="34254"/>
    <lineage>
        <taxon>Eukaryota</taxon>
        <taxon>Viridiplantae</taxon>
        <taxon>Streptophyta</taxon>
        <taxon>Embryophyta</taxon>
        <taxon>Tracheophyta</taxon>
        <taxon>Spermatophyta</taxon>
        <taxon>Magnoliopsida</taxon>
        <taxon>eudicotyledons</taxon>
        <taxon>Gunneridae</taxon>
        <taxon>Pentapetalae</taxon>
        <taxon>asterids</taxon>
        <taxon>lamiids</taxon>
        <taxon>Boraginales</taxon>
        <taxon>Boraginaceae</taxon>
        <taxon>Boraginoideae</taxon>
        <taxon>Lithospermeae</taxon>
        <taxon>Lithospermum</taxon>
    </lineage>
</organism>
<evidence type="ECO:0008006" key="4">
    <source>
        <dbReference type="Google" id="ProtNLM"/>
    </source>
</evidence>
<name>A0AAV3P2T8_LITER</name>
<comment type="caution">
    <text evidence="2">The sequence shown here is derived from an EMBL/GenBank/DDBJ whole genome shotgun (WGS) entry which is preliminary data.</text>
</comment>
<dbReference type="AlphaFoldDB" id="A0AAV3P2T8"/>
<feature type="region of interest" description="Disordered" evidence="1">
    <location>
        <begin position="91"/>
        <end position="132"/>
    </location>
</feature>
<proteinExistence type="predicted"/>
<gene>
    <name evidence="2" type="ORF">LIER_36114</name>
</gene>
<accession>A0AAV3P2T8</accession>
<keyword evidence="3" id="KW-1185">Reference proteome</keyword>
<dbReference type="EMBL" id="BAABME010016299">
    <property type="protein sequence ID" value="GAA0145361.1"/>
    <property type="molecule type" value="Genomic_DNA"/>
</dbReference>